<evidence type="ECO:0000256" key="2">
    <source>
        <dbReference type="ARBA" id="ARBA00022490"/>
    </source>
</evidence>
<dbReference type="GO" id="GO:0005524">
    <property type="term" value="F:ATP binding"/>
    <property type="evidence" value="ECO:0007669"/>
    <property type="project" value="UniProtKB-KW"/>
</dbReference>
<name>A0A8S1N0V3_PARPR</name>
<evidence type="ECO:0000313" key="8">
    <source>
        <dbReference type="Proteomes" id="UP000688137"/>
    </source>
</evidence>
<protein>
    <recommendedName>
        <fullName evidence="9">Actin</fullName>
    </recommendedName>
</protein>
<evidence type="ECO:0000256" key="4">
    <source>
        <dbReference type="ARBA" id="ARBA00022840"/>
    </source>
</evidence>
<sequence length="374" mass="42650">MYEDKTAIVIDNGSYECKAGMAGDDEPRCCFRTIVGRPKYNFKIKDKGIYVGDEVLSRINALQLKQPIQCGIIQDWEDMEIIWNHLYLNELRVKPEEHPVLLTESPMNPTANRQKMAEIFFEKFKVPSFCTINQAVLSLSFQGRSTGIVLDSGDGVSNIVPIDGYQTNRDAVLRIDLAGRACTHNLISICDELDNSTQSDIEIVRDIKEKLCYVALDFEEEMKKYKESAANNRHYELPDGNILVVQNQRFRCTELLFNPQLFNIHYLGISIPGIHELLKSSIEKCDIDLRKEYYGNILLSGGNTMLPGFQERLSKELTYFHHQIKKKIIAPPQRKYSAFIGGSYLSFSSSFQMFLISGSEYQESGPSILHKSIM</sequence>
<evidence type="ECO:0000313" key="7">
    <source>
        <dbReference type="EMBL" id="CAD8085242.1"/>
    </source>
</evidence>
<dbReference type="FunFam" id="3.30.420.40:FF:000148">
    <property type="entry name" value="Actin, alpha skeletal muscle"/>
    <property type="match status" value="1"/>
</dbReference>
<dbReference type="PANTHER" id="PTHR11937">
    <property type="entry name" value="ACTIN"/>
    <property type="match status" value="1"/>
</dbReference>
<evidence type="ECO:0000256" key="6">
    <source>
        <dbReference type="RuleBase" id="RU000487"/>
    </source>
</evidence>
<keyword evidence="2" id="KW-0963">Cytoplasm</keyword>
<dbReference type="InterPro" id="IPR004000">
    <property type="entry name" value="Actin"/>
</dbReference>
<comment type="subcellular location">
    <subcellularLocation>
        <location evidence="1">Cytoplasm</location>
        <location evidence="1">Cytoskeleton</location>
    </subcellularLocation>
</comment>
<comment type="similarity">
    <text evidence="6">Belongs to the actin family.</text>
</comment>
<evidence type="ECO:0000256" key="5">
    <source>
        <dbReference type="ARBA" id="ARBA00023212"/>
    </source>
</evidence>
<accession>A0A8S1N0V3</accession>
<evidence type="ECO:0008006" key="9">
    <source>
        <dbReference type="Google" id="ProtNLM"/>
    </source>
</evidence>
<evidence type="ECO:0000256" key="1">
    <source>
        <dbReference type="ARBA" id="ARBA00004245"/>
    </source>
</evidence>
<dbReference type="FunFam" id="3.90.640.10:FF:000007">
    <property type="entry name" value="Actin like 7B"/>
    <property type="match status" value="1"/>
</dbReference>
<dbReference type="Pfam" id="PF00022">
    <property type="entry name" value="Actin"/>
    <property type="match status" value="1"/>
</dbReference>
<keyword evidence="3" id="KW-0547">Nucleotide-binding</keyword>
<comment type="caution">
    <text evidence="7">The sequence shown here is derived from an EMBL/GenBank/DDBJ whole genome shotgun (WGS) entry which is preliminary data.</text>
</comment>
<reference evidence="7" key="1">
    <citation type="submission" date="2021-01" db="EMBL/GenBank/DDBJ databases">
        <authorList>
            <consortium name="Genoscope - CEA"/>
            <person name="William W."/>
        </authorList>
    </citation>
    <scope>NUCLEOTIDE SEQUENCE</scope>
</reference>
<dbReference type="EMBL" id="CAJJDM010000077">
    <property type="protein sequence ID" value="CAD8085242.1"/>
    <property type="molecule type" value="Genomic_DNA"/>
</dbReference>
<proteinExistence type="inferred from homology"/>
<evidence type="ECO:0000256" key="3">
    <source>
        <dbReference type="ARBA" id="ARBA00022741"/>
    </source>
</evidence>
<keyword evidence="5" id="KW-0206">Cytoskeleton</keyword>
<dbReference type="Proteomes" id="UP000688137">
    <property type="component" value="Unassembled WGS sequence"/>
</dbReference>
<dbReference type="AlphaFoldDB" id="A0A8S1N0V3"/>
<dbReference type="SMART" id="SM00268">
    <property type="entry name" value="ACTIN"/>
    <property type="match status" value="1"/>
</dbReference>
<organism evidence="7 8">
    <name type="scientific">Paramecium primaurelia</name>
    <dbReference type="NCBI Taxonomy" id="5886"/>
    <lineage>
        <taxon>Eukaryota</taxon>
        <taxon>Sar</taxon>
        <taxon>Alveolata</taxon>
        <taxon>Ciliophora</taxon>
        <taxon>Intramacronucleata</taxon>
        <taxon>Oligohymenophorea</taxon>
        <taxon>Peniculida</taxon>
        <taxon>Parameciidae</taxon>
        <taxon>Paramecium</taxon>
    </lineage>
</organism>
<keyword evidence="8" id="KW-1185">Reference proteome</keyword>
<keyword evidence="4" id="KW-0067">ATP-binding</keyword>
<gene>
    <name evidence="7" type="ORF">PPRIM_AZ9-3.1.T0740037</name>
</gene>
<dbReference type="GO" id="GO:0005856">
    <property type="term" value="C:cytoskeleton"/>
    <property type="evidence" value="ECO:0007669"/>
    <property type="project" value="UniProtKB-SubCell"/>
</dbReference>